<evidence type="ECO:0000256" key="1">
    <source>
        <dbReference type="ARBA" id="ARBA00022729"/>
    </source>
</evidence>
<dbReference type="PANTHER" id="PTHR35936">
    <property type="entry name" value="MEMBRANE-BOUND LYTIC MUREIN TRANSGLYCOSYLASE F"/>
    <property type="match status" value="1"/>
</dbReference>
<dbReference type="Proteomes" id="UP001385892">
    <property type="component" value="Unassembled WGS sequence"/>
</dbReference>
<dbReference type="InterPro" id="IPR001638">
    <property type="entry name" value="Solute-binding_3/MltF_N"/>
</dbReference>
<comment type="caution">
    <text evidence="4">The sequence shown here is derived from an EMBL/GenBank/DDBJ whole genome shotgun (WGS) entry which is preliminary data.</text>
</comment>
<organism evidence="4 5">
    <name type="scientific">Variovorax rhizosphaerae</name>
    <dbReference type="NCBI Taxonomy" id="1836200"/>
    <lineage>
        <taxon>Bacteria</taxon>
        <taxon>Pseudomonadati</taxon>
        <taxon>Pseudomonadota</taxon>
        <taxon>Betaproteobacteria</taxon>
        <taxon>Burkholderiales</taxon>
        <taxon>Comamonadaceae</taxon>
        <taxon>Variovorax</taxon>
    </lineage>
</organism>
<dbReference type="PANTHER" id="PTHR35936:SF17">
    <property type="entry name" value="ARGININE-BINDING EXTRACELLULAR PROTEIN ARTP"/>
    <property type="match status" value="1"/>
</dbReference>
<evidence type="ECO:0000256" key="2">
    <source>
        <dbReference type="SAM" id="SignalP"/>
    </source>
</evidence>
<dbReference type="Pfam" id="PF00497">
    <property type="entry name" value="SBP_bac_3"/>
    <property type="match status" value="1"/>
</dbReference>
<evidence type="ECO:0000259" key="3">
    <source>
        <dbReference type="SMART" id="SM00062"/>
    </source>
</evidence>
<feature type="signal peptide" evidence="2">
    <location>
        <begin position="1"/>
        <end position="29"/>
    </location>
</feature>
<sequence length="283" mass="30417">MTSPFATRHLLTHSLAVLALSCAWASASAQQVPAPGTSPRVDAIKKSGTLRVGVLSNSPWLVENTSGGSGEAWSGPAWLLAKEYARLLNVKLEPVLVSHETKIPVLASNQVDMSITPLAETPERLKVVDFVLFSRTSVCLFGRADNPKIANAKSVDDLNKPDVTIAYFTGGAEENWVKERFSKAKLRGVSSSGSAAPVEEIMAKRADAAPINRVPWVALGKKVKGLAALPRENNCQDSTEKASPVGLAIDKNQPAYLEWLRAVEKQMEPKLAADEQRIVGALN</sequence>
<evidence type="ECO:0000313" key="5">
    <source>
        <dbReference type="Proteomes" id="UP001385892"/>
    </source>
</evidence>
<accession>A0ABU8WRA8</accession>
<dbReference type="SUPFAM" id="SSF53850">
    <property type="entry name" value="Periplasmic binding protein-like II"/>
    <property type="match status" value="1"/>
</dbReference>
<feature type="chain" id="PRO_5046238005" evidence="2">
    <location>
        <begin position="30"/>
        <end position="283"/>
    </location>
</feature>
<dbReference type="RefSeq" id="WP_340345296.1">
    <property type="nucleotide sequence ID" value="NZ_JBBKZT010000013.1"/>
</dbReference>
<evidence type="ECO:0000313" key="4">
    <source>
        <dbReference type="EMBL" id="MEJ8850080.1"/>
    </source>
</evidence>
<name>A0ABU8WRA8_9BURK</name>
<protein>
    <submittedName>
        <fullName evidence="4">Transporter substrate-binding domain-containing protein</fullName>
    </submittedName>
</protein>
<dbReference type="SMART" id="SM00062">
    <property type="entry name" value="PBPb"/>
    <property type="match status" value="1"/>
</dbReference>
<keyword evidence="5" id="KW-1185">Reference proteome</keyword>
<dbReference type="Gene3D" id="3.40.190.10">
    <property type="entry name" value="Periplasmic binding protein-like II"/>
    <property type="match status" value="2"/>
</dbReference>
<dbReference type="EMBL" id="JBBKZT010000013">
    <property type="protein sequence ID" value="MEJ8850080.1"/>
    <property type="molecule type" value="Genomic_DNA"/>
</dbReference>
<keyword evidence="1 2" id="KW-0732">Signal</keyword>
<feature type="domain" description="Solute-binding protein family 3/N-terminal" evidence="3">
    <location>
        <begin position="49"/>
        <end position="282"/>
    </location>
</feature>
<reference evidence="4 5" key="1">
    <citation type="submission" date="2024-03" db="EMBL/GenBank/DDBJ databases">
        <title>Novel species of the genus Variovorax.</title>
        <authorList>
            <person name="Liu Q."/>
            <person name="Xin Y.-H."/>
        </authorList>
    </citation>
    <scope>NUCLEOTIDE SEQUENCE [LARGE SCALE GENOMIC DNA]</scope>
    <source>
        <strain evidence="4 5">KACC 18900</strain>
    </source>
</reference>
<gene>
    <name evidence="4" type="ORF">WKW82_25775</name>
</gene>
<proteinExistence type="predicted"/>